<proteinExistence type="predicted"/>
<sequence length="72" mass="7890">MWRLVALLETYPDGKLTARLRGNLPIADTVAGYFGGGGHPYAAGFRVYESYDEIVRELVTATDQALQEAEQG</sequence>
<dbReference type="KEGG" id="mnd:KOY48_02415"/>
<dbReference type="Gene3D" id="3.10.310.30">
    <property type="match status" value="1"/>
</dbReference>
<gene>
    <name evidence="1" type="ORF">KOY48_02415</name>
</gene>
<keyword evidence="2" id="KW-1185">Reference proteome</keyword>
<evidence type="ECO:0008006" key="3">
    <source>
        <dbReference type="Google" id="ProtNLM"/>
    </source>
</evidence>
<dbReference type="AlphaFoldDB" id="A0A8F1SBV7"/>
<accession>A0A8F1SBV7</accession>
<dbReference type="Proteomes" id="UP000679129">
    <property type="component" value="Chromosome"/>
</dbReference>
<name>A0A8F1SBV7_9BACT</name>
<dbReference type="EMBL" id="CP076460">
    <property type="protein sequence ID" value="QWQ32668.1"/>
    <property type="molecule type" value="Genomic_DNA"/>
</dbReference>
<evidence type="ECO:0000313" key="1">
    <source>
        <dbReference type="EMBL" id="QWQ32668.1"/>
    </source>
</evidence>
<reference evidence="1" key="1">
    <citation type="submission" date="2021-06" db="EMBL/GenBank/DDBJ databases">
        <title>An adapted protocol for Saccharibacteria cultivation: two new species join this phylum of Candidate Phyla Radiations.</title>
        <authorList>
            <person name="Ibrahim A."/>
            <person name="Maatouk M."/>
            <person name="Zgheib R."/>
            <person name="Haddad G."/>
            <person name="Bou Khalil J."/>
            <person name="Raoult D."/>
            <person name="Bittar F."/>
        </authorList>
    </citation>
    <scope>NUCLEOTIDE SEQUENCE</scope>
    <source>
        <strain evidence="1">IHU1</strain>
    </source>
</reference>
<organism evidence="1 2">
    <name type="scientific">Candidatus Minimicrobia naudis</name>
    <dbReference type="NCBI Taxonomy" id="2841263"/>
    <lineage>
        <taxon>Bacteria</taxon>
        <taxon>Candidatus Saccharimonadota</taxon>
        <taxon>Candidatus Saccharimonadota incertae sedis</taxon>
        <taxon>Candidatus Minimicrobia</taxon>
    </lineage>
</organism>
<dbReference type="InterPro" id="IPR038763">
    <property type="entry name" value="DHH_sf"/>
</dbReference>
<protein>
    <recommendedName>
        <fullName evidence="3">DHHA1 domain-containing protein</fullName>
    </recommendedName>
</protein>
<dbReference type="SUPFAM" id="SSF64182">
    <property type="entry name" value="DHH phosphoesterases"/>
    <property type="match status" value="1"/>
</dbReference>
<evidence type="ECO:0000313" key="2">
    <source>
        <dbReference type="Proteomes" id="UP000679129"/>
    </source>
</evidence>